<dbReference type="Proteomes" id="UP000724874">
    <property type="component" value="Unassembled WGS sequence"/>
</dbReference>
<evidence type="ECO:0000313" key="2">
    <source>
        <dbReference type="EMBL" id="KAF8876368.1"/>
    </source>
</evidence>
<evidence type="ECO:0000256" key="1">
    <source>
        <dbReference type="SAM" id="MobiDB-lite"/>
    </source>
</evidence>
<dbReference type="AlphaFoldDB" id="A0A9P5N9E3"/>
<keyword evidence="3" id="KW-1185">Reference proteome</keyword>
<sequence length="151" mass="17165">MAPRLAKLSPTLPAMHADSGPPDQNEQNEVWQAAAKNTVLYDTFFQYKNPAIPSYQENFQSEGDYYVIGFEGWARRELDPEADELKYVQTFYFRADTQGCDILAMEKKGRSFGLISRQEKLCPGLRDKPILHGRRVHSPGTSQILLCTHKA</sequence>
<organism evidence="2 3">
    <name type="scientific">Gymnopilus junonius</name>
    <name type="common">Spectacular rustgill mushroom</name>
    <name type="synonym">Gymnopilus spectabilis subsp. junonius</name>
    <dbReference type="NCBI Taxonomy" id="109634"/>
    <lineage>
        <taxon>Eukaryota</taxon>
        <taxon>Fungi</taxon>
        <taxon>Dikarya</taxon>
        <taxon>Basidiomycota</taxon>
        <taxon>Agaricomycotina</taxon>
        <taxon>Agaricomycetes</taxon>
        <taxon>Agaricomycetidae</taxon>
        <taxon>Agaricales</taxon>
        <taxon>Agaricineae</taxon>
        <taxon>Hymenogastraceae</taxon>
        <taxon>Gymnopilus</taxon>
    </lineage>
</organism>
<evidence type="ECO:0000313" key="3">
    <source>
        <dbReference type="Proteomes" id="UP000724874"/>
    </source>
</evidence>
<accession>A0A9P5N9E3</accession>
<feature type="region of interest" description="Disordered" evidence="1">
    <location>
        <begin position="1"/>
        <end position="27"/>
    </location>
</feature>
<dbReference type="EMBL" id="JADNYJ010000183">
    <property type="protein sequence ID" value="KAF8876368.1"/>
    <property type="molecule type" value="Genomic_DNA"/>
</dbReference>
<name>A0A9P5N9E3_GYMJU</name>
<gene>
    <name evidence="2" type="ORF">CPB84DRAFT_1852976</name>
</gene>
<protein>
    <submittedName>
        <fullName evidence="2">Uncharacterized protein</fullName>
    </submittedName>
</protein>
<reference evidence="2" key="1">
    <citation type="submission" date="2020-11" db="EMBL/GenBank/DDBJ databases">
        <authorList>
            <consortium name="DOE Joint Genome Institute"/>
            <person name="Ahrendt S."/>
            <person name="Riley R."/>
            <person name="Andreopoulos W."/>
            <person name="LaButti K."/>
            <person name="Pangilinan J."/>
            <person name="Ruiz-duenas F.J."/>
            <person name="Barrasa J.M."/>
            <person name="Sanchez-Garcia M."/>
            <person name="Camarero S."/>
            <person name="Miyauchi S."/>
            <person name="Serrano A."/>
            <person name="Linde D."/>
            <person name="Babiker R."/>
            <person name="Drula E."/>
            <person name="Ayuso-Fernandez I."/>
            <person name="Pacheco R."/>
            <person name="Padilla G."/>
            <person name="Ferreira P."/>
            <person name="Barriuso J."/>
            <person name="Kellner H."/>
            <person name="Castanera R."/>
            <person name="Alfaro M."/>
            <person name="Ramirez L."/>
            <person name="Pisabarro A.G."/>
            <person name="Kuo A."/>
            <person name="Tritt A."/>
            <person name="Lipzen A."/>
            <person name="He G."/>
            <person name="Yan M."/>
            <person name="Ng V."/>
            <person name="Cullen D."/>
            <person name="Martin F."/>
            <person name="Rosso M.-N."/>
            <person name="Henrissat B."/>
            <person name="Hibbett D."/>
            <person name="Martinez A.T."/>
            <person name="Grigoriev I.V."/>
        </authorList>
    </citation>
    <scope>NUCLEOTIDE SEQUENCE</scope>
    <source>
        <strain evidence="2">AH 44721</strain>
    </source>
</reference>
<comment type="caution">
    <text evidence="2">The sequence shown here is derived from an EMBL/GenBank/DDBJ whole genome shotgun (WGS) entry which is preliminary data.</text>
</comment>
<proteinExistence type="predicted"/>